<feature type="transmembrane region" description="Helical" evidence="8">
    <location>
        <begin position="235"/>
        <end position="253"/>
    </location>
</feature>
<evidence type="ECO:0000256" key="2">
    <source>
        <dbReference type="ARBA" id="ARBA00009142"/>
    </source>
</evidence>
<reference evidence="10" key="1">
    <citation type="submission" date="2015-08" db="EMBL/GenBank/DDBJ databases">
        <title>Complete Genome Sequence of Azospirillum thiophilum BV-S.</title>
        <authorList>
            <person name="Fomenkov A."/>
            <person name="Vincze T."/>
            <person name="Grabovich M."/>
            <person name="Dubinina G."/>
            <person name="Orlova M."/>
            <person name="Belousova E."/>
            <person name="Roberts R.J."/>
        </authorList>
    </citation>
    <scope>NUCLEOTIDE SEQUENCE [LARGE SCALE GENOMIC DNA]</scope>
    <source>
        <strain evidence="10">BV-S</strain>
    </source>
</reference>
<keyword evidence="6 8" id="KW-1133">Transmembrane helix</keyword>
<keyword evidence="4 8" id="KW-1003">Cell membrane</keyword>
<feature type="transmembrane region" description="Helical" evidence="8">
    <location>
        <begin position="38"/>
        <end position="62"/>
    </location>
</feature>
<keyword evidence="7 8" id="KW-0472">Membrane</keyword>
<dbReference type="InterPro" id="IPR002781">
    <property type="entry name" value="TM_pro_TauE-like"/>
</dbReference>
<feature type="transmembrane region" description="Helical" evidence="8">
    <location>
        <begin position="207"/>
        <end position="228"/>
    </location>
</feature>
<feature type="transmembrane region" description="Helical" evidence="8">
    <location>
        <begin position="172"/>
        <end position="195"/>
    </location>
</feature>
<evidence type="ECO:0000256" key="3">
    <source>
        <dbReference type="ARBA" id="ARBA00022448"/>
    </source>
</evidence>
<accession>A0AAC9EYC6</accession>
<feature type="transmembrane region" description="Helical" evidence="8">
    <location>
        <begin position="136"/>
        <end position="165"/>
    </location>
</feature>
<organism evidence="9 10">
    <name type="scientific">Azospirillum thiophilum</name>
    <dbReference type="NCBI Taxonomy" id="528244"/>
    <lineage>
        <taxon>Bacteria</taxon>
        <taxon>Pseudomonadati</taxon>
        <taxon>Pseudomonadota</taxon>
        <taxon>Alphaproteobacteria</taxon>
        <taxon>Rhodospirillales</taxon>
        <taxon>Azospirillaceae</taxon>
        <taxon>Azospirillum</taxon>
    </lineage>
</organism>
<keyword evidence="3" id="KW-0813">Transport</keyword>
<keyword evidence="5 8" id="KW-0812">Transmembrane</keyword>
<dbReference type="Proteomes" id="UP000069935">
    <property type="component" value="Chromosome 4"/>
</dbReference>
<dbReference type="InterPro" id="IPR052017">
    <property type="entry name" value="TSUP"/>
</dbReference>
<keyword evidence="10" id="KW-1185">Reference proteome</keyword>
<evidence type="ECO:0000256" key="1">
    <source>
        <dbReference type="ARBA" id="ARBA00004651"/>
    </source>
</evidence>
<proteinExistence type="inferred from homology"/>
<dbReference type="GO" id="GO:0005886">
    <property type="term" value="C:plasma membrane"/>
    <property type="evidence" value="ECO:0007669"/>
    <property type="project" value="UniProtKB-SubCell"/>
</dbReference>
<feature type="transmembrane region" description="Helical" evidence="8">
    <location>
        <begin position="113"/>
        <end position="130"/>
    </location>
</feature>
<evidence type="ECO:0000256" key="7">
    <source>
        <dbReference type="ARBA" id="ARBA00023136"/>
    </source>
</evidence>
<reference evidence="9 10" key="2">
    <citation type="journal article" date="2016" name="Genome Announc.">
        <title>Complete Genome Sequence of a Strain of Azospirillum thiophilum Isolated from a Sulfide Spring.</title>
        <authorList>
            <person name="Fomenkov A."/>
            <person name="Vincze T."/>
            <person name="Grabovich M."/>
            <person name="Anton B.P."/>
            <person name="Dubinina G."/>
            <person name="Orlova M."/>
            <person name="Belousova E."/>
            <person name="Roberts R.J."/>
        </authorList>
    </citation>
    <scope>NUCLEOTIDE SEQUENCE [LARGE SCALE GENOMIC DNA]</scope>
    <source>
        <strain evidence="9 10">BV-S</strain>
    </source>
</reference>
<evidence type="ECO:0000313" key="9">
    <source>
        <dbReference type="EMBL" id="ALG74349.1"/>
    </source>
</evidence>
<evidence type="ECO:0000313" key="10">
    <source>
        <dbReference type="Proteomes" id="UP000069935"/>
    </source>
</evidence>
<name>A0AAC9EYC6_9PROT</name>
<sequence length="254" mass="26473">MPDADLLYAAFPSPAILAALSAATFAGGALRGMSGFGAALMLAPVFTLFMTPAESLMVILLLNIATTTQILREAMRLVEWRTVWALFLPALVGIPAGFALLHVIDPTVMRRMVAGVVTALALVLLSGWRYSGPRGALPMALVGVVSGVLTGSAGIGGPPVILYLLSGGMPLAVARAVLIIFFALSNIAGFVPFLVEGSVSSGDLVRAGALLPIYILATWAGSVAFRMGMRAHEDGVRRFCLLLLFAVGAMSFLL</sequence>
<dbReference type="Pfam" id="PF01925">
    <property type="entry name" value="TauE"/>
    <property type="match status" value="1"/>
</dbReference>
<dbReference type="KEGG" id="ati:AL072_25735"/>
<dbReference type="RefSeq" id="WP_045583812.1">
    <property type="nucleotide sequence ID" value="NZ_CP012404.1"/>
</dbReference>
<feature type="transmembrane region" description="Helical" evidence="8">
    <location>
        <begin position="6"/>
        <end position="26"/>
    </location>
</feature>
<dbReference type="AlphaFoldDB" id="A0AAC9EYC6"/>
<evidence type="ECO:0000256" key="8">
    <source>
        <dbReference type="RuleBase" id="RU363041"/>
    </source>
</evidence>
<evidence type="ECO:0000256" key="5">
    <source>
        <dbReference type="ARBA" id="ARBA00022692"/>
    </source>
</evidence>
<evidence type="ECO:0000256" key="6">
    <source>
        <dbReference type="ARBA" id="ARBA00022989"/>
    </source>
</evidence>
<comment type="similarity">
    <text evidence="2 8">Belongs to the 4-toluene sulfonate uptake permease (TSUP) (TC 2.A.102) family.</text>
</comment>
<comment type="subcellular location">
    <subcellularLocation>
        <location evidence="1 8">Cell membrane</location>
        <topology evidence="1 8">Multi-pass membrane protein</topology>
    </subcellularLocation>
</comment>
<dbReference type="PANTHER" id="PTHR30269">
    <property type="entry name" value="TRANSMEMBRANE PROTEIN YFCA"/>
    <property type="match status" value="1"/>
</dbReference>
<evidence type="ECO:0000256" key="4">
    <source>
        <dbReference type="ARBA" id="ARBA00022475"/>
    </source>
</evidence>
<feature type="transmembrane region" description="Helical" evidence="8">
    <location>
        <begin position="82"/>
        <end position="101"/>
    </location>
</feature>
<dbReference type="PANTHER" id="PTHR30269:SF37">
    <property type="entry name" value="MEMBRANE TRANSPORTER PROTEIN"/>
    <property type="match status" value="1"/>
</dbReference>
<protein>
    <recommendedName>
        <fullName evidence="8">Probable membrane transporter protein</fullName>
    </recommendedName>
</protein>
<dbReference type="EMBL" id="CP012404">
    <property type="protein sequence ID" value="ALG74349.1"/>
    <property type="molecule type" value="Genomic_DNA"/>
</dbReference>
<gene>
    <name evidence="9" type="ORF">AL072_25735</name>
</gene>